<proteinExistence type="predicted"/>
<sequence length="288" mass="32990">MRDSKPSIYSWIIQVCKRNASERLMNATDPRMLPSHRCQAWKMNVPAIRKYVLYRVVTAIDAKRGTSLPFEFKTVLIVSGWCFIGALWCFQYMALSNWTVINSRASDNFDCVNLHRTIRDHDESLVQRVDKDGFNVIIDLDRHLFGSPLRGLGKNYTTAEVNCQDGNSIVPILIPSISFPIGDNLDVETMLYATFLNATTLELNPDTEDFLPTVRRLPRLHPVQVWYTNEPARLLCAHQFNLKDILMTDRTKYAFLPTTVCEVVLHVMESASMEGRKRLGVSELRSTM</sequence>
<protein>
    <submittedName>
        <fullName evidence="1">Uncharacterized protein</fullName>
    </submittedName>
</protein>
<dbReference type="RefSeq" id="XP_041217726.1">
    <property type="nucleotide sequence ID" value="XM_041377861.1"/>
</dbReference>
<dbReference type="EMBL" id="JABBWK010000144">
    <property type="protein sequence ID" value="KAG1890460.1"/>
    <property type="molecule type" value="Genomic_DNA"/>
</dbReference>
<evidence type="ECO:0000313" key="1">
    <source>
        <dbReference type="EMBL" id="KAG1890460.1"/>
    </source>
</evidence>
<dbReference type="Proteomes" id="UP001195769">
    <property type="component" value="Unassembled WGS sequence"/>
</dbReference>
<reference evidence="1" key="1">
    <citation type="journal article" date="2020" name="New Phytol.">
        <title>Comparative genomics reveals dynamic genome evolution in host specialist ectomycorrhizal fungi.</title>
        <authorList>
            <person name="Lofgren L.A."/>
            <person name="Nguyen N.H."/>
            <person name="Vilgalys R."/>
            <person name="Ruytinx J."/>
            <person name="Liao H.L."/>
            <person name="Branco S."/>
            <person name="Kuo A."/>
            <person name="LaButti K."/>
            <person name="Lipzen A."/>
            <person name="Andreopoulos W."/>
            <person name="Pangilinan J."/>
            <person name="Riley R."/>
            <person name="Hundley H."/>
            <person name="Na H."/>
            <person name="Barry K."/>
            <person name="Grigoriev I.V."/>
            <person name="Stajich J.E."/>
            <person name="Kennedy P.G."/>
        </authorList>
    </citation>
    <scope>NUCLEOTIDE SEQUENCE</scope>
    <source>
        <strain evidence="1">FC203</strain>
    </source>
</reference>
<comment type="caution">
    <text evidence="1">The sequence shown here is derived from an EMBL/GenBank/DDBJ whole genome shotgun (WGS) entry which is preliminary data.</text>
</comment>
<dbReference type="AlphaFoldDB" id="A0AAD4DQN3"/>
<dbReference type="GeneID" id="64672159"/>
<gene>
    <name evidence="1" type="ORF">F5891DRAFT_987112</name>
</gene>
<name>A0AAD4DQN3_9AGAM</name>
<organism evidence="1 2">
    <name type="scientific">Suillus fuscotomentosus</name>
    <dbReference type="NCBI Taxonomy" id="1912939"/>
    <lineage>
        <taxon>Eukaryota</taxon>
        <taxon>Fungi</taxon>
        <taxon>Dikarya</taxon>
        <taxon>Basidiomycota</taxon>
        <taxon>Agaricomycotina</taxon>
        <taxon>Agaricomycetes</taxon>
        <taxon>Agaricomycetidae</taxon>
        <taxon>Boletales</taxon>
        <taxon>Suillineae</taxon>
        <taxon>Suillaceae</taxon>
        <taxon>Suillus</taxon>
    </lineage>
</organism>
<accession>A0AAD4DQN3</accession>
<keyword evidence="2" id="KW-1185">Reference proteome</keyword>
<evidence type="ECO:0000313" key="2">
    <source>
        <dbReference type="Proteomes" id="UP001195769"/>
    </source>
</evidence>